<feature type="region of interest" description="Disordered" evidence="1">
    <location>
        <begin position="19"/>
        <end position="41"/>
    </location>
</feature>
<feature type="non-terminal residue" evidence="2">
    <location>
        <position position="41"/>
    </location>
</feature>
<dbReference type="AlphaFoldDB" id="X0X4L7"/>
<gene>
    <name evidence="2" type="ORF">S01H1_63731</name>
</gene>
<evidence type="ECO:0000256" key="1">
    <source>
        <dbReference type="SAM" id="MobiDB-lite"/>
    </source>
</evidence>
<accession>X0X4L7</accession>
<evidence type="ECO:0000313" key="2">
    <source>
        <dbReference type="EMBL" id="GAG37945.1"/>
    </source>
</evidence>
<proteinExistence type="predicted"/>
<protein>
    <submittedName>
        <fullName evidence="2">Uncharacterized protein</fullName>
    </submittedName>
</protein>
<reference evidence="2" key="1">
    <citation type="journal article" date="2014" name="Front. Microbiol.">
        <title>High frequency of phylogenetically diverse reductive dehalogenase-homologous genes in deep subseafloor sedimentary metagenomes.</title>
        <authorList>
            <person name="Kawai M."/>
            <person name="Futagami T."/>
            <person name="Toyoda A."/>
            <person name="Takaki Y."/>
            <person name="Nishi S."/>
            <person name="Hori S."/>
            <person name="Arai W."/>
            <person name="Tsubouchi T."/>
            <person name="Morono Y."/>
            <person name="Uchiyama I."/>
            <person name="Ito T."/>
            <person name="Fujiyama A."/>
            <person name="Inagaki F."/>
            <person name="Takami H."/>
        </authorList>
    </citation>
    <scope>NUCLEOTIDE SEQUENCE</scope>
    <source>
        <strain evidence="2">Expedition CK06-06</strain>
    </source>
</reference>
<dbReference type="EMBL" id="BARS01041965">
    <property type="protein sequence ID" value="GAG37945.1"/>
    <property type="molecule type" value="Genomic_DNA"/>
</dbReference>
<organism evidence="2">
    <name type="scientific">marine sediment metagenome</name>
    <dbReference type="NCBI Taxonomy" id="412755"/>
    <lineage>
        <taxon>unclassified sequences</taxon>
        <taxon>metagenomes</taxon>
        <taxon>ecological metagenomes</taxon>
    </lineage>
</organism>
<name>X0X4L7_9ZZZZ</name>
<comment type="caution">
    <text evidence="2">The sequence shown here is derived from an EMBL/GenBank/DDBJ whole genome shotgun (WGS) entry which is preliminary data.</text>
</comment>
<sequence>MRRRMTHLFVGLETGIGTGSSTLDARRKETQQRWVPIETRR</sequence>